<dbReference type="GO" id="GO:0003887">
    <property type="term" value="F:DNA-directed DNA polymerase activity"/>
    <property type="evidence" value="ECO:0007669"/>
    <property type="project" value="UniProtKB-KW"/>
</dbReference>
<feature type="domain" description="DNA polymerase III delta subunit-like C-terminal" evidence="10">
    <location>
        <begin position="202"/>
        <end position="322"/>
    </location>
</feature>
<dbReference type="RefSeq" id="WP_132088675.1">
    <property type="nucleotide sequence ID" value="NZ_JANKAQ010000001.1"/>
</dbReference>
<dbReference type="GO" id="GO:0009360">
    <property type="term" value="C:DNA polymerase III complex"/>
    <property type="evidence" value="ECO:0007669"/>
    <property type="project" value="InterPro"/>
</dbReference>
<keyword evidence="12" id="KW-1185">Reference proteome</keyword>
<dbReference type="EMBL" id="SLXA01000002">
    <property type="protein sequence ID" value="TCO85825.1"/>
    <property type="molecule type" value="Genomic_DNA"/>
</dbReference>
<dbReference type="Gene3D" id="1.10.8.60">
    <property type="match status" value="1"/>
</dbReference>
<evidence type="ECO:0000256" key="1">
    <source>
        <dbReference type="ARBA" id="ARBA00012417"/>
    </source>
</evidence>
<evidence type="ECO:0000259" key="9">
    <source>
        <dbReference type="Pfam" id="PF06144"/>
    </source>
</evidence>
<proteinExistence type="inferred from homology"/>
<dbReference type="InterPro" id="IPR008921">
    <property type="entry name" value="DNA_pol3_clamp-load_cplx_C"/>
</dbReference>
<reference evidence="11 12" key="1">
    <citation type="submission" date="2019-03" db="EMBL/GenBank/DDBJ databases">
        <title>Genomic Encyclopedia of Type Strains, Phase IV (KMG-IV): sequencing the most valuable type-strain genomes for metagenomic binning, comparative biology and taxonomic classification.</title>
        <authorList>
            <person name="Goeker M."/>
        </authorList>
    </citation>
    <scope>NUCLEOTIDE SEQUENCE [LARGE SCALE GENOMIC DNA]</scope>
    <source>
        <strain evidence="11 12">DSM 28559</strain>
    </source>
</reference>
<dbReference type="OrthoDB" id="9775929at2"/>
<organism evidence="11 12">
    <name type="scientific">Frisingicoccus caecimuris</name>
    <dbReference type="NCBI Taxonomy" id="1796636"/>
    <lineage>
        <taxon>Bacteria</taxon>
        <taxon>Bacillati</taxon>
        <taxon>Bacillota</taxon>
        <taxon>Clostridia</taxon>
        <taxon>Lachnospirales</taxon>
        <taxon>Lachnospiraceae</taxon>
        <taxon>Frisingicoccus</taxon>
    </lineage>
</organism>
<feature type="domain" description="DNA polymerase III delta N-terminal" evidence="9">
    <location>
        <begin position="17"/>
        <end position="120"/>
    </location>
</feature>
<dbReference type="InterPro" id="IPR027417">
    <property type="entry name" value="P-loop_NTPase"/>
</dbReference>
<evidence type="ECO:0000256" key="2">
    <source>
        <dbReference type="ARBA" id="ARBA00017703"/>
    </source>
</evidence>
<dbReference type="SUPFAM" id="SSF48019">
    <property type="entry name" value="post-AAA+ oligomerization domain-like"/>
    <property type="match status" value="1"/>
</dbReference>
<dbReference type="Gene3D" id="1.20.272.10">
    <property type="match status" value="1"/>
</dbReference>
<dbReference type="GO" id="GO:0006261">
    <property type="term" value="P:DNA-templated DNA replication"/>
    <property type="evidence" value="ECO:0007669"/>
    <property type="project" value="TreeGrafter"/>
</dbReference>
<evidence type="ECO:0000313" key="12">
    <source>
        <dbReference type="Proteomes" id="UP000295711"/>
    </source>
</evidence>
<protein>
    <recommendedName>
        <fullName evidence="2">DNA polymerase III subunit delta</fullName>
        <ecNumber evidence="1">2.7.7.7</ecNumber>
    </recommendedName>
</protein>
<dbReference type="GO" id="GO:0003677">
    <property type="term" value="F:DNA binding"/>
    <property type="evidence" value="ECO:0007669"/>
    <property type="project" value="InterPro"/>
</dbReference>
<dbReference type="AlphaFoldDB" id="A0A4R2LJX5"/>
<evidence type="ECO:0000256" key="7">
    <source>
        <dbReference type="ARBA" id="ARBA00034754"/>
    </source>
</evidence>
<dbReference type="Proteomes" id="UP000295711">
    <property type="component" value="Unassembled WGS sequence"/>
</dbReference>
<dbReference type="InterPro" id="IPR005790">
    <property type="entry name" value="DNA_polIII_delta"/>
</dbReference>
<dbReference type="SUPFAM" id="SSF52540">
    <property type="entry name" value="P-loop containing nucleoside triphosphate hydrolases"/>
    <property type="match status" value="1"/>
</dbReference>
<evidence type="ECO:0000256" key="5">
    <source>
        <dbReference type="ARBA" id="ARBA00022705"/>
    </source>
</evidence>
<dbReference type="Gene3D" id="3.40.50.300">
    <property type="entry name" value="P-loop containing nucleotide triphosphate hydrolases"/>
    <property type="match status" value="1"/>
</dbReference>
<accession>A0A4R2LJX5</accession>
<evidence type="ECO:0000256" key="3">
    <source>
        <dbReference type="ARBA" id="ARBA00022679"/>
    </source>
</evidence>
<name>A0A4R2LJX5_9FIRM</name>
<gene>
    <name evidence="11" type="ORF">EV212_102140</name>
</gene>
<dbReference type="PANTHER" id="PTHR34388:SF1">
    <property type="entry name" value="DNA POLYMERASE III SUBUNIT DELTA"/>
    <property type="match status" value="1"/>
</dbReference>
<evidence type="ECO:0000259" key="10">
    <source>
        <dbReference type="Pfam" id="PF21694"/>
    </source>
</evidence>
<evidence type="ECO:0000256" key="6">
    <source>
        <dbReference type="ARBA" id="ARBA00022932"/>
    </source>
</evidence>
<dbReference type="Pfam" id="PF06144">
    <property type="entry name" value="DNA_pol3_delta"/>
    <property type="match status" value="1"/>
</dbReference>
<dbReference type="InterPro" id="IPR048466">
    <property type="entry name" value="DNA_pol3_delta-like_C"/>
</dbReference>
<evidence type="ECO:0000256" key="4">
    <source>
        <dbReference type="ARBA" id="ARBA00022695"/>
    </source>
</evidence>
<keyword evidence="4" id="KW-0548">Nucleotidyltransferase</keyword>
<evidence type="ECO:0000313" key="11">
    <source>
        <dbReference type="EMBL" id="TCO85825.1"/>
    </source>
</evidence>
<evidence type="ECO:0000256" key="8">
    <source>
        <dbReference type="ARBA" id="ARBA00049244"/>
    </source>
</evidence>
<sequence length="324" mass="37914">MKILSQHIKSGKFKSVYLIYGTEDYLRKQYRDKMRQAIVGDNTMNYSYFEGKGISVKELIDLGETLPFFSERRLILVENSGFFSSAQDELAAYLKELPETTCFIFVEKDVDKRNKLFKTVSSLGYAANMTPPDERTLMRWIAGLLKGEHRQMSESTLRYFLERIDTDMENIRQELDKLVVYTDGREEIVREDIDAVCTVYTESQVFDMVKAVAEKQQAKALQLYYELIGQKEAPMRILYWITRQFNQLYQMKDLQSKGYPEHVIAERMGVRDFVVRKNNALCQHFSLAELRQAVEVCVEREEDVKTGRLNDRMAVELLIIRFSV</sequence>
<dbReference type="EC" id="2.7.7.7" evidence="1"/>
<comment type="caution">
    <text evidence="11">The sequence shown here is derived from an EMBL/GenBank/DDBJ whole genome shotgun (WGS) entry which is preliminary data.</text>
</comment>
<keyword evidence="6" id="KW-0239">DNA-directed DNA polymerase</keyword>
<dbReference type="NCBIfam" id="TIGR01128">
    <property type="entry name" value="holA"/>
    <property type="match status" value="1"/>
</dbReference>
<keyword evidence="5" id="KW-0235">DNA replication</keyword>
<comment type="similarity">
    <text evidence="7">Belongs to the DNA polymerase HolA subunit family.</text>
</comment>
<dbReference type="InterPro" id="IPR010372">
    <property type="entry name" value="DNA_pol3_delta_N"/>
</dbReference>
<comment type="catalytic activity">
    <reaction evidence="8">
        <text>DNA(n) + a 2'-deoxyribonucleoside 5'-triphosphate = DNA(n+1) + diphosphate</text>
        <dbReference type="Rhea" id="RHEA:22508"/>
        <dbReference type="Rhea" id="RHEA-COMP:17339"/>
        <dbReference type="Rhea" id="RHEA-COMP:17340"/>
        <dbReference type="ChEBI" id="CHEBI:33019"/>
        <dbReference type="ChEBI" id="CHEBI:61560"/>
        <dbReference type="ChEBI" id="CHEBI:173112"/>
        <dbReference type="EC" id="2.7.7.7"/>
    </reaction>
</comment>
<dbReference type="Pfam" id="PF21694">
    <property type="entry name" value="DNA_pol3_delta_C"/>
    <property type="match status" value="1"/>
</dbReference>
<dbReference type="PANTHER" id="PTHR34388">
    <property type="entry name" value="DNA POLYMERASE III SUBUNIT DELTA"/>
    <property type="match status" value="1"/>
</dbReference>
<keyword evidence="3" id="KW-0808">Transferase</keyword>